<proteinExistence type="inferred from homology"/>
<comment type="subunit">
    <text evidence="5">Associates with stalled 50S ribosomal subunits. Binds to RqcP.</text>
</comment>
<dbReference type="PANTHER" id="PTHR15239:SF6">
    <property type="entry name" value="RIBOSOME QUALITY CONTROL COMPLEX SUBUNIT NEMF"/>
    <property type="match status" value="1"/>
</dbReference>
<dbReference type="RefSeq" id="WP_408978076.1">
    <property type="nucleotide sequence ID" value="NZ_JBJUVG010000019.1"/>
</dbReference>
<dbReference type="EMBL" id="JBJUVG010000019">
    <property type="protein sequence ID" value="MFM9414470.1"/>
    <property type="molecule type" value="Genomic_DNA"/>
</dbReference>
<organism evidence="7 8">
    <name type="scientific">Peptococcus simiae</name>
    <dbReference type="NCBI Taxonomy" id="1643805"/>
    <lineage>
        <taxon>Bacteria</taxon>
        <taxon>Bacillati</taxon>
        <taxon>Bacillota</taxon>
        <taxon>Clostridia</taxon>
        <taxon>Eubacteriales</taxon>
        <taxon>Peptococcaceae</taxon>
        <taxon>Peptococcus</taxon>
    </lineage>
</organism>
<feature type="domain" description="NFACT RNA-binding" evidence="6">
    <location>
        <begin position="468"/>
        <end position="536"/>
    </location>
</feature>
<dbReference type="HAMAP" id="MF_00844_B">
    <property type="entry name" value="RqcH_B"/>
    <property type="match status" value="1"/>
</dbReference>
<dbReference type="InterPro" id="IPR043682">
    <property type="entry name" value="RqcH_bacterial"/>
</dbReference>
<keyword evidence="4 5" id="KW-0648">Protein biosynthesis</keyword>
<evidence type="ECO:0000313" key="7">
    <source>
        <dbReference type="EMBL" id="MFM9414470.1"/>
    </source>
</evidence>
<reference evidence="7 8" key="1">
    <citation type="journal article" date="2016" name="Int. J. Syst. Evol. Microbiol.">
        <title>Peptococcus simiae sp. nov., isolated from rhesus macaque faeces and emended description of the genus Peptococcus.</title>
        <authorList>
            <person name="Shkoporov A.N."/>
            <person name="Efimov B.A."/>
            <person name="Kondova I."/>
            <person name="Ouwerling B."/>
            <person name="Chaplin A.V."/>
            <person name="Shcherbakova V.A."/>
            <person name="Langermans J.A.M."/>
        </authorList>
    </citation>
    <scope>NUCLEOTIDE SEQUENCE [LARGE SCALE GENOMIC DNA]</scope>
    <source>
        <strain evidence="7 8">M108</strain>
    </source>
</reference>
<evidence type="ECO:0000259" key="6">
    <source>
        <dbReference type="Pfam" id="PF05670"/>
    </source>
</evidence>
<name>A0ABW9H181_9FIRM</name>
<keyword evidence="2 5" id="KW-0699">rRNA-binding</keyword>
<comment type="caution">
    <text evidence="7">The sequence shown here is derived from an EMBL/GenBank/DDBJ whole genome shotgun (WGS) entry which is preliminary data.</text>
</comment>
<evidence type="ECO:0000256" key="3">
    <source>
        <dbReference type="ARBA" id="ARBA00022884"/>
    </source>
</evidence>
<protein>
    <recommendedName>
        <fullName evidence="5">Rqc2 homolog RqcH</fullName>
        <shortName evidence="5">RqcH</shortName>
    </recommendedName>
</protein>
<comment type="function">
    <text evidence="5">Key component of the ribosome quality control system (RQC), a ribosome-associated complex that mediates the extraction of incompletely synthesized nascent chains from stalled ribosomes and their subsequent degradation. RqcH recruits Ala-charged tRNA, and with RqcP directs the elongation of stalled nascent chains on 50S ribosomal subunits, leading to non-templated C-terminal alanine extensions (Ala tail). The Ala tail promotes nascent chain degradation. May add between 1 and at least 8 Ala residues. Binds to stalled 50S ribosomal subunits.</text>
</comment>
<sequence>MSLDGMALRALSQEMNQTLAGGRVDKITQPGEKDLVIHIRAAGKTRRVFFSINPQNARLAITPHTAPSLQEATLFCMVLRKHLAGAQLTEVRQEGYERMVHFDFTGRNDIGDRVNLTLIAELMGRSSNIILIDQAGTILDALRRVGSGTNKYRQIQPGLPYVPPPAQDKRTIDGLADGDLSALILADDSSKNMRNKLIRALAGIGPQTAEDLLLKAGIDPDSSADYLGEVDYVRLEQAVQALAQMSRAGSWQPTILWKDKEPVAFAPFSLIATGGFAEKHYDSMSKAVDLYYTHKVRHEKFLQKQGNLLRTVHKELDRCEKKLVLQLEKLDEAQNAEQDRLYGELLTAQLYQLKQGPEAVVKNFYDPEQKEITIPMDPSKTPNENAQRYFKRYNRAKNGAEKAALQAAQTKEEMAYLTSIQESLELSEGLDQIKEIRSELEDAGYLKRQSRKKGQKAEPASPPMTVHYQDYTILIGRNNKQNDQLTLRTANGGDLWLHTKDIHGAHVIIRRQGDGSFPDEVKTKAAELAAWFSKARFSAQVPVDATLKKFVHKPKGAKPGMVIYTDQETLYVTPKEEVLAPLLAPTEGQEEE</sequence>
<dbReference type="PANTHER" id="PTHR15239">
    <property type="entry name" value="NUCLEAR EXPORT MEDIATOR FACTOR NEMF"/>
    <property type="match status" value="1"/>
</dbReference>
<evidence type="ECO:0000313" key="8">
    <source>
        <dbReference type="Proteomes" id="UP001631949"/>
    </source>
</evidence>
<dbReference type="InterPro" id="IPR008532">
    <property type="entry name" value="NFACT_RNA-bd"/>
</dbReference>
<evidence type="ECO:0000256" key="1">
    <source>
        <dbReference type="ARBA" id="ARBA00022555"/>
    </source>
</evidence>
<dbReference type="SUPFAM" id="SSF46946">
    <property type="entry name" value="S13-like H2TH domain"/>
    <property type="match status" value="1"/>
</dbReference>
<evidence type="ECO:0000256" key="5">
    <source>
        <dbReference type="HAMAP-Rule" id="MF_00844"/>
    </source>
</evidence>
<dbReference type="Pfam" id="PF05833">
    <property type="entry name" value="NFACT_N"/>
    <property type="match status" value="1"/>
</dbReference>
<dbReference type="Pfam" id="PF05670">
    <property type="entry name" value="NFACT-R_1"/>
    <property type="match status" value="1"/>
</dbReference>
<dbReference type="InterPro" id="IPR010979">
    <property type="entry name" value="Ribosomal_uS13-like_H2TH"/>
</dbReference>
<comment type="similarity">
    <text evidence="5">Belongs to the NEMF family.</text>
</comment>
<gene>
    <name evidence="5" type="primary">rqcH</name>
    <name evidence="7" type="ORF">ACKQTC_08835</name>
</gene>
<dbReference type="Gene3D" id="1.10.8.50">
    <property type="match status" value="1"/>
</dbReference>
<dbReference type="InterPro" id="IPR051608">
    <property type="entry name" value="RQC_Subunit_NEMF"/>
</dbReference>
<dbReference type="Gene3D" id="2.30.310.10">
    <property type="entry name" value="ibrinogen binding protein from staphylococcus aureus domain"/>
    <property type="match status" value="1"/>
</dbReference>
<dbReference type="Proteomes" id="UP001631949">
    <property type="component" value="Unassembled WGS sequence"/>
</dbReference>
<keyword evidence="8" id="KW-1185">Reference proteome</keyword>
<keyword evidence="3 5" id="KW-0694">RNA-binding</keyword>
<evidence type="ECO:0000256" key="2">
    <source>
        <dbReference type="ARBA" id="ARBA00022730"/>
    </source>
</evidence>
<keyword evidence="1 5" id="KW-0820">tRNA-binding</keyword>
<evidence type="ECO:0000256" key="4">
    <source>
        <dbReference type="ARBA" id="ARBA00022917"/>
    </source>
</evidence>
<accession>A0ABW9H181</accession>